<protein>
    <submittedName>
        <fullName evidence="2">Uncharacterized protein</fullName>
    </submittedName>
</protein>
<feature type="region of interest" description="Disordered" evidence="1">
    <location>
        <begin position="155"/>
        <end position="461"/>
    </location>
</feature>
<feature type="compositionally biased region" description="Low complexity" evidence="1">
    <location>
        <begin position="220"/>
        <end position="263"/>
    </location>
</feature>
<proteinExistence type="predicted"/>
<dbReference type="RefSeq" id="XP_024672528.1">
    <property type="nucleotide sequence ID" value="XM_024816368.1"/>
</dbReference>
<dbReference type="OrthoDB" id="20105at2759"/>
<evidence type="ECO:0000313" key="2">
    <source>
        <dbReference type="EMBL" id="PLB38516.1"/>
    </source>
</evidence>
<keyword evidence="3" id="KW-1185">Reference proteome</keyword>
<name>A0A2I2FD00_ASPCN</name>
<feature type="compositionally biased region" description="Low complexity" evidence="1">
    <location>
        <begin position="170"/>
        <end position="185"/>
    </location>
</feature>
<feature type="compositionally biased region" description="Basic and acidic residues" evidence="1">
    <location>
        <begin position="388"/>
        <end position="403"/>
    </location>
</feature>
<feature type="compositionally biased region" description="Pro residues" evidence="1">
    <location>
        <begin position="404"/>
        <end position="422"/>
    </location>
</feature>
<evidence type="ECO:0000256" key="1">
    <source>
        <dbReference type="SAM" id="MobiDB-lite"/>
    </source>
</evidence>
<feature type="compositionally biased region" description="Low complexity" evidence="1">
    <location>
        <begin position="315"/>
        <end position="327"/>
    </location>
</feature>
<dbReference type="STRING" id="41067.A0A2I2FD00"/>
<feature type="region of interest" description="Disordered" evidence="1">
    <location>
        <begin position="1"/>
        <end position="130"/>
    </location>
</feature>
<dbReference type="GeneID" id="36523528"/>
<organism evidence="2 3">
    <name type="scientific">Aspergillus candidus</name>
    <dbReference type="NCBI Taxonomy" id="41067"/>
    <lineage>
        <taxon>Eukaryota</taxon>
        <taxon>Fungi</taxon>
        <taxon>Dikarya</taxon>
        <taxon>Ascomycota</taxon>
        <taxon>Pezizomycotina</taxon>
        <taxon>Eurotiomycetes</taxon>
        <taxon>Eurotiomycetidae</taxon>
        <taxon>Eurotiales</taxon>
        <taxon>Aspergillaceae</taxon>
        <taxon>Aspergillus</taxon>
        <taxon>Aspergillus subgen. Circumdati</taxon>
    </lineage>
</organism>
<evidence type="ECO:0000313" key="3">
    <source>
        <dbReference type="Proteomes" id="UP000234585"/>
    </source>
</evidence>
<accession>A0A2I2FD00</accession>
<dbReference type="EMBL" id="KZ559135">
    <property type="protein sequence ID" value="PLB38516.1"/>
    <property type="molecule type" value="Genomic_DNA"/>
</dbReference>
<feature type="compositionally biased region" description="Basic and acidic residues" evidence="1">
    <location>
        <begin position="7"/>
        <end position="16"/>
    </location>
</feature>
<dbReference type="Proteomes" id="UP000234585">
    <property type="component" value="Unassembled WGS sequence"/>
</dbReference>
<dbReference type="AlphaFoldDB" id="A0A2I2FD00"/>
<gene>
    <name evidence="2" type="ORF">BDW47DRAFT_125352</name>
</gene>
<sequence length="461" mass="49567">MLLTLKPFKDGIKAPHEYSVVRQSRPSRPPSSPSLLDPSEDRPMASSRPGLPPPASLALPPPDAAFTMTPATQHRPAVPPPPPRPTHDDASQHYWQARAEEDRRRQEEEKTRQETLRLEQRRVEQSMLRDSLQAGVPPHMVPLIFAGLNPGAAAPTLLEWSHPYPPQLTPTSRAPAAPPSLSLSPRSPPRRSSHLRRESRSALPHHTYPGPPPPAPPAVRAPGVLLSQPLSSSTAVSPTPSSLGRPTPAGGAPESRAASRAPSTDGPAPSRPINLSHVHYAPGSSVPSTHSSPGPADSAHSRQSPPALYFHHWVPPGHSLSHPPSGRSHPESPGTSNSRRFEHPSSPGRKRKASGPHPPVPPPSMRLSASPAREASRTRAPEVSSPAWDRRRTEDPERPRDPPPPRPRVSPPVAPAHRPPATSPESAPRESDPRSPRPAVQHFPHAPTPAEPGEDRTRPGA</sequence>
<feature type="compositionally biased region" description="Basic and acidic residues" evidence="1">
    <location>
        <begin position="98"/>
        <end position="124"/>
    </location>
</feature>
<feature type="compositionally biased region" description="Pro residues" evidence="1">
    <location>
        <begin position="50"/>
        <end position="63"/>
    </location>
</feature>
<reference evidence="2 3" key="1">
    <citation type="submission" date="2017-12" db="EMBL/GenBank/DDBJ databases">
        <authorList>
            <consortium name="DOE Joint Genome Institute"/>
            <person name="Haridas S."/>
            <person name="Kjaerbolling I."/>
            <person name="Vesth T.C."/>
            <person name="Frisvad J.C."/>
            <person name="Nybo J.L."/>
            <person name="Theobald S."/>
            <person name="Kuo A."/>
            <person name="Bowyer P."/>
            <person name="Matsuda Y."/>
            <person name="Mondo S."/>
            <person name="Lyhne E.K."/>
            <person name="Kogle M.E."/>
            <person name="Clum A."/>
            <person name="Lipzen A."/>
            <person name="Salamov A."/>
            <person name="Ngan C.Y."/>
            <person name="Daum C."/>
            <person name="Chiniquy J."/>
            <person name="Barry K."/>
            <person name="LaButti K."/>
            <person name="Simmons B.A."/>
            <person name="Magnuson J.K."/>
            <person name="Mortensen U.H."/>
            <person name="Larsen T.O."/>
            <person name="Grigoriev I.V."/>
            <person name="Baker S.E."/>
            <person name="Andersen M.R."/>
            <person name="Nordberg H.P."/>
            <person name="Cantor M.N."/>
            <person name="Hua S.X."/>
        </authorList>
    </citation>
    <scope>NUCLEOTIDE SEQUENCE [LARGE SCALE GENOMIC DNA]</scope>
    <source>
        <strain evidence="2 3">CBS 102.13</strain>
    </source>
</reference>
<feature type="compositionally biased region" description="Pro residues" evidence="1">
    <location>
        <begin position="209"/>
        <end position="219"/>
    </location>
</feature>